<feature type="transmembrane region" description="Helical" evidence="12">
    <location>
        <begin position="265"/>
        <end position="285"/>
    </location>
</feature>
<dbReference type="PANTHER" id="PTHR24302:SF15">
    <property type="entry name" value="FATTY-ACID PEROXYGENASE"/>
    <property type="match status" value="1"/>
</dbReference>
<dbReference type="GO" id="GO:0016705">
    <property type="term" value="F:oxidoreductase activity, acting on paired donors, with incorporation or reduction of molecular oxygen"/>
    <property type="evidence" value="ECO:0007669"/>
    <property type="project" value="InterPro"/>
</dbReference>
<keyword evidence="15" id="KW-1185">Reference proteome</keyword>
<feature type="transmembrane region" description="Helical" evidence="12">
    <location>
        <begin position="361"/>
        <end position="387"/>
    </location>
</feature>
<dbReference type="AlphaFoldDB" id="A0A815H4K9"/>
<keyword evidence="12" id="KW-0812">Transmembrane</keyword>
<dbReference type="InterPro" id="IPR002401">
    <property type="entry name" value="Cyt_P450_E_grp-I"/>
</dbReference>
<comment type="caution">
    <text evidence="14">The sequence shown here is derived from an EMBL/GenBank/DDBJ whole genome shotgun (WGS) entry which is preliminary data.</text>
</comment>
<dbReference type="GO" id="GO:0008395">
    <property type="term" value="F:steroid hydroxylase activity"/>
    <property type="evidence" value="ECO:0007669"/>
    <property type="project" value="TreeGrafter"/>
</dbReference>
<keyword evidence="5 10" id="KW-0479">Metal-binding</keyword>
<evidence type="ECO:0008006" key="16">
    <source>
        <dbReference type="Google" id="ProtNLM"/>
    </source>
</evidence>
<dbReference type="GO" id="GO:0042157">
    <property type="term" value="P:lipoprotein metabolic process"/>
    <property type="evidence" value="ECO:0007669"/>
    <property type="project" value="InterPro"/>
</dbReference>
<comment type="similarity">
    <text evidence="2">Belongs to the apolipoprotein L family.</text>
</comment>
<dbReference type="EMBL" id="CAJNOH010000325">
    <property type="protein sequence ID" value="CAF1000655.1"/>
    <property type="molecule type" value="Genomic_DNA"/>
</dbReference>
<dbReference type="CDD" id="cd11055">
    <property type="entry name" value="CYP3A-like"/>
    <property type="match status" value="1"/>
</dbReference>
<evidence type="ECO:0000256" key="8">
    <source>
        <dbReference type="ARBA" id="ARBA00023033"/>
    </source>
</evidence>
<evidence type="ECO:0000313" key="15">
    <source>
        <dbReference type="Proteomes" id="UP000663870"/>
    </source>
</evidence>
<dbReference type="GO" id="GO:0006869">
    <property type="term" value="P:lipid transport"/>
    <property type="evidence" value="ECO:0007669"/>
    <property type="project" value="InterPro"/>
</dbReference>
<dbReference type="InterPro" id="IPR050705">
    <property type="entry name" value="Cytochrome_P450_3A"/>
</dbReference>
<comment type="similarity">
    <text evidence="3 11">Belongs to the cytochrome P450 family.</text>
</comment>
<dbReference type="InterPro" id="IPR017972">
    <property type="entry name" value="Cyt_P450_CS"/>
</dbReference>
<dbReference type="PRINTS" id="PR00463">
    <property type="entry name" value="EP450I"/>
</dbReference>
<evidence type="ECO:0000256" key="4">
    <source>
        <dbReference type="ARBA" id="ARBA00022617"/>
    </source>
</evidence>
<dbReference type="SUPFAM" id="SSF48264">
    <property type="entry name" value="Cytochrome P450"/>
    <property type="match status" value="1"/>
</dbReference>
<dbReference type="GO" id="GO:0020037">
    <property type="term" value="F:heme binding"/>
    <property type="evidence" value="ECO:0007669"/>
    <property type="project" value="InterPro"/>
</dbReference>
<dbReference type="Proteomes" id="UP000663854">
    <property type="component" value="Unassembled WGS sequence"/>
</dbReference>
<gene>
    <name evidence="14" type="ORF">JXQ802_LOCUS32005</name>
    <name evidence="13" type="ORF">PYM288_LOCUS14589</name>
</gene>
<accession>A0A815H4K9</accession>
<keyword evidence="12" id="KW-1133">Transmembrane helix</keyword>
<dbReference type="InterPro" id="IPR008405">
    <property type="entry name" value="ApoL"/>
</dbReference>
<keyword evidence="12" id="KW-0472">Membrane</keyword>
<evidence type="ECO:0000256" key="10">
    <source>
        <dbReference type="PIRSR" id="PIRSR602401-1"/>
    </source>
</evidence>
<dbReference type="Pfam" id="PF00067">
    <property type="entry name" value="p450"/>
    <property type="match status" value="1"/>
</dbReference>
<dbReference type="EMBL" id="CAJNOL010001387">
    <property type="protein sequence ID" value="CAF1349356.1"/>
    <property type="molecule type" value="Genomic_DNA"/>
</dbReference>
<evidence type="ECO:0000256" key="2">
    <source>
        <dbReference type="ARBA" id="ARBA00010090"/>
    </source>
</evidence>
<evidence type="ECO:0000256" key="5">
    <source>
        <dbReference type="ARBA" id="ARBA00022723"/>
    </source>
</evidence>
<dbReference type="PANTHER" id="PTHR24302">
    <property type="entry name" value="CYTOCHROME P450 FAMILY 3"/>
    <property type="match status" value="1"/>
</dbReference>
<dbReference type="PRINTS" id="PR00385">
    <property type="entry name" value="P450"/>
</dbReference>
<dbReference type="Pfam" id="PF05461">
    <property type="entry name" value="ApoL"/>
    <property type="match status" value="1"/>
</dbReference>
<dbReference type="InterPro" id="IPR001128">
    <property type="entry name" value="Cyt_P450"/>
</dbReference>
<name>A0A815H4K9_9BILA</name>
<dbReference type="FunFam" id="1.10.630.10:FF:000182">
    <property type="entry name" value="Cytochrome P450 3A4"/>
    <property type="match status" value="1"/>
</dbReference>
<feature type="binding site" description="axial binding residue" evidence="10">
    <location>
        <position position="507"/>
    </location>
    <ligand>
        <name>heme</name>
        <dbReference type="ChEBI" id="CHEBI:30413"/>
    </ligand>
    <ligandPart>
        <name>Fe</name>
        <dbReference type="ChEBI" id="CHEBI:18248"/>
    </ligandPart>
</feature>
<keyword evidence="7 10" id="KW-0408">Iron</keyword>
<evidence type="ECO:0000256" key="12">
    <source>
        <dbReference type="SAM" id="Phobius"/>
    </source>
</evidence>
<evidence type="ECO:0000313" key="14">
    <source>
        <dbReference type="EMBL" id="CAF1349356.1"/>
    </source>
</evidence>
<comment type="function">
    <text evidence="9">Cytochromes P450 are a group of heme-thiolate monooxygenases. They oxidize a variety of structurally unrelated compounds, including steroids, fatty acids, and xenobiotics.</text>
</comment>
<keyword evidence="6 11" id="KW-0560">Oxidoreductase</keyword>
<dbReference type="GO" id="GO:0005506">
    <property type="term" value="F:iron ion binding"/>
    <property type="evidence" value="ECO:0007669"/>
    <property type="project" value="InterPro"/>
</dbReference>
<dbReference type="PROSITE" id="PS00086">
    <property type="entry name" value="CYTOCHROME_P450"/>
    <property type="match status" value="1"/>
</dbReference>
<proteinExistence type="inferred from homology"/>
<evidence type="ECO:0000256" key="9">
    <source>
        <dbReference type="ARBA" id="ARBA00043906"/>
    </source>
</evidence>
<evidence type="ECO:0000256" key="3">
    <source>
        <dbReference type="ARBA" id="ARBA00010617"/>
    </source>
</evidence>
<dbReference type="Gene3D" id="1.10.630.10">
    <property type="entry name" value="Cytochrome P450"/>
    <property type="match status" value="1"/>
</dbReference>
<dbReference type="GO" id="GO:0005576">
    <property type="term" value="C:extracellular region"/>
    <property type="evidence" value="ECO:0007669"/>
    <property type="project" value="InterPro"/>
</dbReference>
<reference evidence="14" key="1">
    <citation type="submission" date="2021-02" db="EMBL/GenBank/DDBJ databases">
        <authorList>
            <person name="Nowell W R."/>
        </authorList>
    </citation>
    <scope>NUCLEOTIDE SEQUENCE</scope>
</reference>
<dbReference type="Proteomes" id="UP000663870">
    <property type="component" value="Unassembled WGS sequence"/>
</dbReference>
<evidence type="ECO:0000256" key="7">
    <source>
        <dbReference type="ARBA" id="ARBA00023004"/>
    </source>
</evidence>
<evidence type="ECO:0000256" key="1">
    <source>
        <dbReference type="ARBA" id="ARBA00001971"/>
    </source>
</evidence>
<evidence type="ECO:0000256" key="6">
    <source>
        <dbReference type="ARBA" id="ARBA00023002"/>
    </source>
</evidence>
<keyword evidence="8 11" id="KW-0503">Monooxygenase</keyword>
<keyword evidence="4 10" id="KW-0349">Heme</keyword>
<evidence type="ECO:0000256" key="11">
    <source>
        <dbReference type="RuleBase" id="RU000461"/>
    </source>
</evidence>
<dbReference type="GO" id="GO:0008289">
    <property type="term" value="F:lipid binding"/>
    <property type="evidence" value="ECO:0007669"/>
    <property type="project" value="InterPro"/>
</dbReference>
<dbReference type="InterPro" id="IPR036396">
    <property type="entry name" value="Cyt_P450_sf"/>
</dbReference>
<sequence>MANVEEQLQTLQRQLNAFLEKRREIINFLNHCANILDEHTKNVKITKVVTGSIGIGGTLISLAGSALAGPPGGLSLVFTIGGGVLTATSGLTHLGSDLAERILTKLHLNKLQRLCQTDEKNFIQLNNDLRQFMTNLRNNTFRNHISSSMQRNFFQESACLTNLACSVVRITRVASSTGRSIRVFSAASAVLGIVTLPLQIIDLVMDGHASHQNQPSNVSGQLQIFDVKMLNGQYTLDNIASCLFGIETNSLQNENITIINHLKTFFTLSAANLFLLVFFLSPRLARHLSKKGYSMIPRDTTNYLTQLVDQILARRRQHSERRNDFIQMMIDHEEEVKHEEQTDKPERQSAILKKTLNDKEILGQALVFLVAGYETTSVLLSFFFYVMATEPVIQEKVYNEIHQELGDDEVTYEKLNQLQYLDMVINETLRIYPPFTRFERVASKDYQFGNYDIPKGSIISVPVYPIHHDPNVWPEPEKFIPERFLSTEKAKRHPMTYLPFGDGPRNCIGMRFALLEAKLAIVKALRLVEIQKCDKTEVPVQLGQLTVLSSKNPIWLRVERRSQ</sequence>
<organism evidence="14 15">
    <name type="scientific">Rotaria sordida</name>
    <dbReference type="NCBI Taxonomy" id="392033"/>
    <lineage>
        <taxon>Eukaryota</taxon>
        <taxon>Metazoa</taxon>
        <taxon>Spiralia</taxon>
        <taxon>Gnathifera</taxon>
        <taxon>Rotifera</taxon>
        <taxon>Eurotatoria</taxon>
        <taxon>Bdelloidea</taxon>
        <taxon>Philodinida</taxon>
        <taxon>Philodinidae</taxon>
        <taxon>Rotaria</taxon>
    </lineage>
</organism>
<evidence type="ECO:0000313" key="13">
    <source>
        <dbReference type="EMBL" id="CAF1000655.1"/>
    </source>
</evidence>
<protein>
    <recommendedName>
        <fullName evidence="16">Cytochrome P450</fullName>
    </recommendedName>
</protein>
<comment type="cofactor">
    <cofactor evidence="1 10">
        <name>heme</name>
        <dbReference type="ChEBI" id="CHEBI:30413"/>
    </cofactor>
</comment>